<name>A0AA42CSW7_9SPHN</name>
<reference evidence="1" key="1">
    <citation type="submission" date="2022-06" db="EMBL/GenBank/DDBJ databases">
        <title>Sphingomonas sp. nov. isolated from rhizosphere soil of tomato.</title>
        <authorList>
            <person name="Dong H."/>
            <person name="Gao R."/>
        </authorList>
    </citation>
    <scope>NUCLEOTIDE SEQUENCE</scope>
    <source>
        <strain evidence="1">MMSM24</strain>
    </source>
</reference>
<proteinExistence type="predicted"/>
<accession>A0AA42CSW7</accession>
<dbReference type="RefSeq" id="WP_179514727.1">
    <property type="nucleotide sequence ID" value="NZ_JANFAV010000001.1"/>
</dbReference>
<keyword evidence="2" id="KW-1185">Reference proteome</keyword>
<evidence type="ECO:0000313" key="1">
    <source>
        <dbReference type="EMBL" id="MCW6533793.1"/>
    </source>
</evidence>
<evidence type="ECO:0000313" key="2">
    <source>
        <dbReference type="Proteomes" id="UP001165565"/>
    </source>
</evidence>
<dbReference type="EMBL" id="JANFAV010000001">
    <property type="protein sequence ID" value="MCW6533793.1"/>
    <property type="molecule type" value="Genomic_DNA"/>
</dbReference>
<dbReference type="Proteomes" id="UP001165565">
    <property type="component" value="Unassembled WGS sequence"/>
</dbReference>
<sequence length="71" mass="7701">MPQSTNPGDGLRLIADNAILDLQTAAGRIEALACQMDAGLNRVQMLRIIDWLRDEEARLRGRIGALARASG</sequence>
<protein>
    <submittedName>
        <fullName evidence="1">Uncharacterized protein</fullName>
    </submittedName>
</protein>
<comment type="caution">
    <text evidence="1">The sequence shown here is derived from an EMBL/GenBank/DDBJ whole genome shotgun (WGS) entry which is preliminary data.</text>
</comment>
<gene>
    <name evidence="1" type="ORF">NEE01_03245</name>
</gene>
<dbReference type="AlphaFoldDB" id="A0AA42CSW7"/>
<organism evidence="1 2">
    <name type="scientific">Sphingomonas lycopersici</name>
    <dbReference type="NCBI Taxonomy" id="2951807"/>
    <lineage>
        <taxon>Bacteria</taxon>
        <taxon>Pseudomonadati</taxon>
        <taxon>Pseudomonadota</taxon>
        <taxon>Alphaproteobacteria</taxon>
        <taxon>Sphingomonadales</taxon>
        <taxon>Sphingomonadaceae</taxon>
        <taxon>Sphingomonas</taxon>
    </lineage>
</organism>